<comment type="caution">
    <text evidence="2">The sequence shown here is derived from an EMBL/GenBank/DDBJ whole genome shotgun (WGS) entry which is preliminary data.</text>
</comment>
<feature type="transmembrane region" description="Helical" evidence="1">
    <location>
        <begin position="182"/>
        <end position="199"/>
    </location>
</feature>
<dbReference type="EMBL" id="WHOB01000051">
    <property type="protein sequence ID" value="NOU80602.1"/>
    <property type="molecule type" value="Genomic_DNA"/>
</dbReference>
<keyword evidence="1" id="KW-0472">Membrane</keyword>
<keyword evidence="1" id="KW-0812">Transmembrane</keyword>
<proteinExistence type="predicted"/>
<gene>
    <name evidence="2" type="ORF">GC101_17195</name>
</gene>
<feature type="transmembrane region" description="Helical" evidence="1">
    <location>
        <begin position="6"/>
        <end position="25"/>
    </location>
</feature>
<name>A0ABX1YI28_9BACL</name>
<reference evidence="2 3" key="1">
    <citation type="submission" date="2019-10" db="EMBL/GenBank/DDBJ databases">
        <title>Description of Paenibacillus terricola sp. nov.</title>
        <authorList>
            <person name="Carlier A."/>
            <person name="Qi S."/>
        </authorList>
    </citation>
    <scope>NUCLEOTIDE SEQUENCE [LARGE SCALE GENOMIC DNA]</scope>
    <source>
        <strain evidence="2 3">LMG 31459</strain>
    </source>
</reference>
<evidence type="ECO:0000313" key="3">
    <source>
        <dbReference type="Proteomes" id="UP000596857"/>
    </source>
</evidence>
<sequence>MEPLWFMVFSNLEGIAWCGLCMVIFRYKPLEYFWPILTVVTIMNLQSFLLRNELELSYMVPAINVIFFVLLFATVLRVPLFGAISMTVVGLISFVLIQTVIAILIFGSVASAQASTVSGYQLQAITALIVGAISWLLYYYGYGFSYDFENARFRYERTTVIFIMVIFMVIATIVLYLNDLWINIPLFGAGLLFFLRYANKKERDY</sequence>
<organism evidence="2 3">
    <name type="scientific">Paenibacillus phytohabitans</name>
    <dbReference type="NCBI Taxonomy" id="2654978"/>
    <lineage>
        <taxon>Bacteria</taxon>
        <taxon>Bacillati</taxon>
        <taxon>Bacillota</taxon>
        <taxon>Bacilli</taxon>
        <taxon>Bacillales</taxon>
        <taxon>Paenibacillaceae</taxon>
        <taxon>Paenibacillus</taxon>
    </lineage>
</organism>
<protein>
    <submittedName>
        <fullName evidence="2">Uncharacterized protein</fullName>
    </submittedName>
</protein>
<evidence type="ECO:0000256" key="1">
    <source>
        <dbReference type="SAM" id="Phobius"/>
    </source>
</evidence>
<feature type="transmembrane region" description="Helical" evidence="1">
    <location>
        <begin position="32"/>
        <end position="50"/>
    </location>
</feature>
<keyword evidence="3" id="KW-1185">Reference proteome</keyword>
<keyword evidence="1" id="KW-1133">Transmembrane helix</keyword>
<dbReference type="Proteomes" id="UP000596857">
    <property type="component" value="Unassembled WGS sequence"/>
</dbReference>
<feature type="transmembrane region" description="Helical" evidence="1">
    <location>
        <begin position="88"/>
        <end position="110"/>
    </location>
</feature>
<evidence type="ECO:0000313" key="2">
    <source>
        <dbReference type="EMBL" id="NOU80602.1"/>
    </source>
</evidence>
<feature type="transmembrane region" description="Helical" evidence="1">
    <location>
        <begin position="122"/>
        <end position="140"/>
    </location>
</feature>
<feature type="transmembrane region" description="Helical" evidence="1">
    <location>
        <begin position="160"/>
        <end position="176"/>
    </location>
</feature>
<feature type="transmembrane region" description="Helical" evidence="1">
    <location>
        <begin position="56"/>
        <end position="76"/>
    </location>
</feature>
<accession>A0ABX1YI28</accession>